<protein>
    <submittedName>
        <fullName evidence="2">Glyoxalase</fullName>
    </submittedName>
</protein>
<reference evidence="2 3" key="1">
    <citation type="submission" date="2018-02" db="EMBL/GenBank/DDBJ databases">
        <title>Genome sequencing of Solimonas sp. HR-BB.</title>
        <authorList>
            <person name="Lee Y."/>
            <person name="Jeon C.O."/>
        </authorList>
    </citation>
    <scope>NUCLEOTIDE SEQUENCE [LARGE SCALE GENOMIC DNA]</scope>
    <source>
        <strain evidence="2 3">HR-BB</strain>
    </source>
</reference>
<evidence type="ECO:0000313" key="2">
    <source>
        <dbReference type="EMBL" id="PPE72431.1"/>
    </source>
</evidence>
<dbReference type="PANTHER" id="PTHR35908:SF1">
    <property type="entry name" value="CONSERVED PROTEIN"/>
    <property type="match status" value="1"/>
</dbReference>
<dbReference type="RefSeq" id="WP_104231747.1">
    <property type="nucleotide sequence ID" value="NZ_PSNW01000012.1"/>
</dbReference>
<organism evidence="2 3">
    <name type="scientific">Solimonas fluminis</name>
    <dbReference type="NCBI Taxonomy" id="2086571"/>
    <lineage>
        <taxon>Bacteria</taxon>
        <taxon>Pseudomonadati</taxon>
        <taxon>Pseudomonadota</taxon>
        <taxon>Gammaproteobacteria</taxon>
        <taxon>Nevskiales</taxon>
        <taxon>Nevskiaceae</taxon>
        <taxon>Solimonas</taxon>
    </lineage>
</organism>
<dbReference type="InterPro" id="IPR041581">
    <property type="entry name" value="Glyoxalase_6"/>
</dbReference>
<dbReference type="Proteomes" id="UP000238220">
    <property type="component" value="Unassembled WGS sequence"/>
</dbReference>
<dbReference type="OrthoDB" id="69243at2"/>
<dbReference type="InterPro" id="IPR029068">
    <property type="entry name" value="Glyas_Bleomycin-R_OHBP_Dase"/>
</dbReference>
<name>A0A2S5TBP4_9GAMM</name>
<accession>A0A2S5TBP4</accession>
<dbReference type="Pfam" id="PF18029">
    <property type="entry name" value="Glyoxalase_6"/>
    <property type="match status" value="1"/>
</dbReference>
<gene>
    <name evidence="2" type="ORF">C3942_17960</name>
</gene>
<dbReference type="EMBL" id="PSNW01000012">
    <property type="protein sequence ID" value="PPE72431.1"/>
    <property type="molecule type" value="Genomic_DNA"/>
</dbReference>
<dbReference type="Gene3D" id="3.10.180.10">
    <property type="entry name" value="2,3-Dihydroxybiphenyl 1,2-Dioxygenase, domain 1"/>
    <property type="match status" value="1"/>
</dbReference>
<evidence type="ECO:0000313" key="3">
    <source>
        <dbReference type="Proteomes" id="UP000238220"/>
    </source>
</evidence>
<evidence type="ECO:0000259" key="1">
    <source>
        <dbReference type="Pfam" id="PF18029"/>
    </source>
</evidence>
<comment type="caution">
    <text evidence="2">The sequence shown here is derived from an EMBL/GenBank/DDBJ whole genome shotgun (WGS) entry which is preliminary data.</text>
</comment>
<dbReference type="AlphaFoldDB" id="A0A2S5TBP4"/>
<dbReference type="SUPFAM" id="SSF54593">
    <property type="entry name" value="Glyoxalase/Bleomycin resistance protein/Dihydroxybiphenyl dioxygenase"/>
    <property type="match status" value="1"/>
</dbReference>
<sequence length="126" mass="14106">MHKSRLGNIVIDVQGTDLWEHAVFWSAALGCPLPGRPEKAEKFIQLQTRPGEVQVILQAVEHPPRVHLDIETDDIVKEVARLQRAGATVFAEREKWVVMQAPSGHRFCVGRPFRAGFDAGASAWRD</sequence>
<keyword evidence="3" id="KW-1185">Reference proteome</keyword>
<dbReference type="PROSITE" id="PS51257">
    <property type="entry name" value="PROKAR_LIPOPROTEIN"/>
    <property type="match status" value="1"/>
</dbReference>
<proteinExistence type="predicted"/>
<feature type="domain" description="Glyoxalase-like" evidence="1">
    <location>
        <begin position="9"/>
        <end position="109"/>
    </location>
</feature>
<dbReference type="CDD" id="cd06587">
    <property type="entry name" value="VOC"/>
    <property type="match status" value="1"/>
</dbReference>
<dbReference type="PANTHER" id="PTHR35908">
    <property type="entry name" value="HYPOTHETICAL FUSION PROTEIN"/>
    <property type="match status" value="1"/>
</dbReference>